<dbReference type="RefSeq" id="WP_256615335.1">
    <property type="nucleotide sequence ID" value="NZ_JANIBK010000047.1"/>
</dbReference>
<evidence type="ECO:0008006" key="4">
    <source>
        <dbReference type="Google" id="ProtNLM"/>
    </source>
</evidence>
<feature type="signal peptide" evidence="1">
    <location>
        <begin position="1"/>
        <end position="21"/>
    </location>
</feature>
<protein>
    <recommendedName>
        <fullName evidence="4">Cytochrome c domain-containing protein</fullName>
    </recommendedName>
</protein>
<proteinExistence type="predicted"/>
<dbReference type="Proteomes" id="UP001524586">
    <property type="component" value="Unassembled WGS sequence"/>
</dbReference>
<name>A0ABT1U6B4_9GAMM</name>
<feature type="chain" id="PRO_5046467466" description="Cytochrome c domain-containing protein" evidence="1">
    <location>
        <begin position="22"/>
        <end position="162"/>
    </location>
</feature>
<keyword evidence="3" id="KW-1185">Reference proteome</keyword>
<keyword evidence="1" id="KW-0732">Signal</keyword>
<reference evidence="2 3" key="1">
    <citation type="submission" date="2022-07" db="EMBL/GenBank/DDBJ databases">
        <title>Methylomonas rivi sp. nov., Methylomonas rosea sp. nov., Methylomonas aureus sp. nov. and Methylomonas subterranea sp. nov., four novel methanotrophs isolated from a freshwater creek and the deep terrestrial subsurface.</title>
        <authorList>
            <person name="Abin C."/>
            <person name="Sankaranarayanan K."/>
            <person name="Garner C."/>
            <person name="Sindelar R."/>
            <person name="Kotary K."/>
            <person name="Garner R."/>
            <person name="Barclay S."/>
            <person name="Lawson P."/>
            <person name="Krumholz L."/>
        </authorList>
    </citation>
    <scope>NUCLEOTIDE SEQUENCE [LARGE SCALE GENOMIC DNA]</scope>
    <source>
        <strain evidence="2 3">WSC-6</strain>
    </source>
</reference>
<accession>A0ABT1U6B4</accession>
<dbReference type="EMBL" id="JANIBK010000047">
    <property type="protein sequence ID" value="MCQ8128915.1"/>
    <property type="molecule type" value="Genomic_DNA"/>
</dbReference>
<sequence length="162" mass="18218">MKAIMLGFGLSVFLASTVTHADSQEKKPNDWLLGAKSDTERFESLQTYLRGFDQPMWEVGERFRAIHEALGRSNFELAAYHWEKIRVTIKNGYLKRPARRANSDAILLNATWGDVNEAFGSKNAEQAWAGFEKAKTACMACHAAESVPFMNNQALFDLSKPD</sequence>
<organism evidence="2 3">
    <name type="scientific">Methylomonas rivi</name>
    <dbReference type="NCBI Taxonomy" id="2952226"/>
    <lineage>
        <taxon>Bacteria</taxon>
        <taxon>Pseudomonadati</taxon>
        <taxon>Pseudomonadota</taxon>
        <taxon>Gammaproteobacteria</taxon>
        <taxon>Methylococcales</taxon>
        <taxon>Methylococcaceae</taxon>
        <taxon>Methylomonas</taxon>
    </lineage>
</organism>
<gene>
    <name evidence="2" type="ORF">NP596_10640</name>
</gene>
<comment type="caution">
    <text evidence="2">The sequence shown here is derived from an EMBL/GenBank/DDBJ whole genome shotgun (WGS) entry which is preliminary data.</text>
</comment>
<evidence type="ECO:0000313" key="3">
    <source>
        <dbReference type="Proteomes" id="UP001524586"/>
    </source>
</evidence>
<evidence type="ECO:0000313" key="2">
    <source>
        <dbReference type="EMBL" id="MCQ8128915.1"/>
    </source>
</evidence>
<evidence type="ECO:0000256" key="1">
    <source>
        <dbReference type="SAM" id="SignalP"/>
    </source>
</evidence>